<dbReference type="InterPro" id="IPR009097">
    <property type="entry name" value="Cyclic_Pdiesterase"/>
</dbReference>
<organism evidence="1 2">
    <name type="scientific">Agromyces cerinus subsp. cerinus</name>
    <dbReference type="NCBI Taxonomy" id="232089"/>
    <lineage>
        <taxon>Bacteria</taxon>
        <taxon>Bacillati</taxon>
        <taxon>Actinomycetota</taxon>
        <taxon>Actinomycetes</taxon>
        <taxon>Micrococcales</taxon>
        <taxon>Microbacteriaceae</taxon>
        <taxon>Agromyces</taxon>
    </lineage>
</organism>
<dbReference type="Pfam" id="PF13563">
    <property type="entry name" value="2_5_RNA_ligase2"/>
    <property type="match status" value="1"/>
</dbReference>
<dbReference type="EMBL" id="FSRJ01000001">
    <property type="protein sequence ID" value="SIN76356.1"/>
    <property type="molecule type" value="Genomic_DNA"/>
</dbReference>
<dbReference type="STRING" id="232089.SAMN05443544_0934"/>
<dbReference type="RefSeq" id="WP_074259106.1">
    <property type="nucleotide sequence ID" value="NZ_FSRJ01000001.1"/>
</dbReference>
<dbReference type="AlphaFoldDB" id="A0A1N6E001"/>
<protein>
    <submittedName>
        <fullName evidence="1">2'-5' RNA ligase</fullName>
    </submittedName>
</protein>
<evidence type="ECO:0000313" key="2">
    <source>
        <dbReference type="Proteomes" id="UP000184699"/>
    </source>
</evidence>
<keyword evidence="2" id="KW-1185">Reference proteome</keyword>
<dbReference type="GO" id="GO:0016874">
    <property type="term" value="F:ligase activity"/>
    <property type="evidence" value="ECO:0007669"/>
    <property type="project" value="UniProtKB-KW"/>
</dbReference>
<dbReference type="Proteomes" id="UP000184699">
    <property type="component" value="Unassembled WGS sequence"/>
</dbReference>
<dbReference type="SUPFAM" id="SSF55144">
    <property type="entry name" value="LigT-like"/>
    <property type="match status" value="1"/>
</dbReference>
<proteinExistence type="predicted"/>
<dbReference type="Gene3D" id="3.90.1140.10">
    <property type="entry name" value="Cyclic phosphodiesterase"/>
    <property type="match status" value="1"/>
</dbReference>
<evidence type="ECO:0000313" key="1">
    <source>
        <dbReference type="EMBL" id="SIN76356.1"/>
    </source>
</evidence>
<name>A0A1N6E001_9MICO</name>
<gene>
    <name evidence="1" type="ORF">SAMN05443544_0934</name>
</gene>
<accession>A0A1N6E001</accession>
<keyword evidence="1" id="KW-0436">Ligase</keyword>
<reference evidence="2" key="1">
    <citation type="submission" date="2016-11" db="EMBL/GenBank/DDBJ databases">
        <authorList>
            <person name="Varghese N."/>
            <person name="Submissions S."/>
        </authorList>
    </citation>
    <scope>NUCLEOTIDE SEQUENCE [LARGE SCALE GENOMIC DNA]</scope>
    <source>
        <strain evidence="2">DSM 8595</strain>
    </source>
</reference>
<sequence length="177" mass="19695">MAAERESAIVVELSEFDEVLDDHRKALDPSRAWGMPAHLTMLYPFVRPAEVNHTTLSRLEDLAMKVSPFDAVFDDFGWFADQVVWLAPSQPEKFERLIRQVVDAFPECSPYGGAHDDVIPHVTIGDGGDPELMRAAANAIRPRLPLTTRVASLSLMAGSREPGSWQVVERVSLGRTR</sequence>
<dbReference type="OrthoDB" id="2082235at2"/>